<evidence type="ECO:0000313" key="2">
    <source>
        <dbReference type="EMBL" id="MBC5786896.1"/>
    </source>
</evidence>
<protein>
    <submittedName>
        <fullName evidence="2">Uncharacterized protein</fullName>
    </submittedName>
</protein>
<evidence type="ECO:0000256" key="1">
    <source>
        <dbReference type="SAM" id="Phobius"/>
    </source>
</evidence>
<accession>A0ABR7IP42</accession>
<keyword evidence="1" id="KW-0472">Membrane</keyword>
<dbReference type="EMBL" id="JACOQK010000001">
    <property type="protein sequence ID" value="MBC5786896.1"/>
    <property type="molecule type" value="Genomic_DNA"/>
</dbReference>
<comment type="caution">
    <text evidence="2">The sequence shown here is derived from an EMBL/GenBank/DDBJ whole genome shotgun (WGS) entry which is preliminary data.</text>
</comment>
<feature type="transmembrane region" description="Helical" evidence="1">
    <location>
        <begin position="34"/>
        <end position="51"/>
    </location>
</feature>
<organism evidence="2 3">
    <name type="scientific">Clostridium facile</name>
    <dbReference type="NCBI Taxonomy" id="2763035"/>
    <lineage>
        <taxon>Bacteria</taxon>
        <taxon>Bacillati</taxon>
        <taxon>Bacillota</taxon>
        <taxon>Clostridia</taxon>
        <taxon>Eubacteriales</taxon>
        <taxon>Clostridiaceae</taxon>
        <taxon>Clostridium</taxon>
    </lineage>
</organism>
<evidence type="ECO:0000313" key="3">
    <source>
        <dbReference type="Proteomes" id="UP000649151"/>
    </source>
</evidence>
<keyword evidence="1" id="KW-0812">Transmembrane</keyword>
<gene>
    <name evidence="2" type="ORF">H8Z77_02515</name>
</gene>
<proteinExistence type="predicted"/>
<dbReference type="RefSeq" id="WP_186996077.1">
    <property type="nucleotide sequence ID" value="NZ_JACOQK010000001.1"/>
</dbReference>
<feature type="transmembrane region" description="Helical" evidence="1">
    <location>
        <begin position="6"/>
        <end position="22"/>
    </location>
</feature>
<dbReference type="Proteomes" id="UP000649151">
    <property type="component" value="Unassembled WGS sequence"/>
</dbReference>
<keyword evidence="3" id="KW-1185">Reference proteome</keyword>
<keyword evidence="1" id="KW-1133">Transmembrane helix</keyword>
<sequence>MVGTSIRFLVFGAIFVALLVLVRKSKWVHKKWMTILSAILVLVLWSVSTMFPPENLFLTFPTARSAYYYMNMDHITDVLEGDESCLILSIKGSTTGMEFLPKNSRGYQLPGITPVRKLESFYINTKSGRGIIDLYHVNYTNDYYLFGNWKPKDNNDTFELSDNQNSEFLFYSTEIPDGTMRYSFYMSVNNLTEDYELYLNEDTTISFSKNGLEAK</sequence>
<reference evidence="2 3" key="1">
    <citation type="submission" date="2020-08" db="EMBL/GenBank/DDBJ databases">
        <title>Genome public.</title>
        <authorList>
            <person name="Liu C."/>
            <person name="Sun Q."/>
        </authorList>
    </citation>
    <scope>NUCLEOTIDE SEQUENCE [LARGE SCALE GENOMIC DNA]</scope>
    <source>
        <strain evidence="2 3">NSJ-27</strain>
    </source>
</reference>
<name>A0ABR7IP42_9CLOT</name>